<keyword evidence="2" id="KW-1185">Reference proteome</keyword>
<organism evidence="1 2">
    <name type="scientific">Taxus chinensis</name>
    <name type="common">Chinese yew</name>
    <name type="synonym">Taxus wallichiana var. chinensis</name>
    <dbReference type="NCBI Taxonomy" id="29808"/>
    <lineage>
        <taxon>Eukaryota</taxon>
        <taxon>Viridiplantae</taxon>
        <taxon>Streptophyta</taxon>
        <taxon>Embryophyta</taxon>
        <taxon>Tracheophyta</taxon>
        <taxon>Spermatophyta</taxon>
        <taxon>Pinopsida</taxon>
        <taxon>Pinidae</taxon>
        <taxon>Conifers II</taxon>
        <taxon>Cupressales</taxon>
        <taxon>Taxaceae</taxon>
        <taxon>Taxus</taxon>
    </lineage>
</organism>
<gene>
    <name evidence="1" type="ORF">KI387_027875</name>
</gene>
<dbReference type="EMBL" id="JAHRHJ020000006">
    <property type="protein sequence ID" value="KAH9312840.1"/>
    <property type="molecule type" value="Genomic_DNA"/>
</dbReference>
<evidence type="ECO:0000313" key="1">
    <source>
        <dbReference type="EMBL" id="KAH9312840.1"/>
    </source>
</evidence>
<accession>A0AA38G012</accession>
<evidence type="ECO:0000313" key="2">
    <source>
        <dbReference type="Proteomes" id="UP000824469"/>
    </source>
</evidence>
<dbReference type="Proteomes" id="UP000824469">
    <property type="component" value="Unassembled WGS sequence"/>
</dbReference>
<dbReference type="AlphaFoldDB" id="A0AA38G012"/>
<proteinExistence type="predicted"/>
<reference evidence="1 2" key="1">
    <citation type="journal article" date="2021" name="Nat. Plants">
        <title>The Taxus genome provides insights into paclitaxel biosynthesis.</title>
        <authorList>
            <person name="Xiong X."/>
            <person name="Gou J."/>
            <person name="Liao Q."/>
            <person name="Li Y."/>
            <person name="Zhou Q."/>
            <person name="Bi G."/>
            <person name="Li C."/>
            <person name="Du R."/>
            <person name="Wang X."/>
            <person name="Sun T."/>
            <person name="Guo L."/>
            <person name="Liang H."/>
            <person name="Lu P."/>
            <person name="Wu Y."/>
            <person name="Zhang Z."/>
            <person name="Ro D.K."/>
            <person name="Shang Y."/>
            <person name="Huang S."/>
            <person name="Yan J."/>
        </authorList>
    </citation>
    <scope>NUCLEOTIDE SEQUENCE [LARGE SCALE GENOMIC DNA]</scope>
    <source>
        <strain evidence="1">Ta-2019</strain>
    </source>
</reference>
<name>A0AA38G012_TAXCH</name>
<feature type="non-terminal residue" evidence="1">
    <location>
        <position position="71"/>
    </location>
</feature>
<comment type="caution">
    <text evidence="1">The sequence shown here is derived from an EMBL/GenBank/DDBJ whole genome shotgun (WGS) entry which is preliminary data.</text>
</comment>
<sequence length="71" mass="8184">MFTRWIIRAAGRKMAASVGKHGSFCNAYDALTYQQGAHLRPDEYRSVKHLQNRPTLQYDIRNRRLLGAFCG</sequence>
<protein>
    <submittedName>
        <fullName evidence="1">Uncharacterized protein</fullName>
    </submittedName>
</protein>